<dbReference type="PROSITE" id="PS50901">
    <property type="entry name" value="FTSK"/>
    <property type="match status" value="2"/>
</dbReference>
<accession>A0A0K1JMW4</accession>
<keyword evidence="7" id="KW-1185">Reference proteome</keyword>
<sequence>MRMLVTVVVEGQPHDVAVDVEQDGVVADLQTALAAQFPAVVAGTRPSLTLVRESSPATAPTGPPPDLYLGHELLDPAAPLQESAVRHGAIIGLREPIGNPLHEPDGLVEIRVTGGADSGQVVRWDPGQYTVGSDPASDLVLDDPSLPAAAAVVTVSADARVQVEAVSGLSDSLRRTPQRFRPLRGPVVLHDENMPAPVVRRRRWWHRRGAHASAGRVLPEGTQTVDPNEPAPLIHLERRPLRGLTTWHPDETLSVGSRLLHLAHRTAPDASLSPSPSGATLDFNRPPRLLPPDRRTHFTLPPEPQRSEKVPFPLLMMLIPVAMGGGMYMMTKSPYSLLIIALSPLMALGGYSTQRRMNKTRYATDMKTWTERMKKIQSQALDGLVEERTARRRDFADPGEVLMMATGPRARLWERRPTDPDWLAARLGTADQVSDVQVKDPELEEHEGSVEWTAPDVPVTVGLRDAGVTGIAGPRAERMALARWVVAQTAVLHSPTQLSMVMLTTRDAEDEWSWVRWMPHLRSDPGDSELAHIGTDDQTWARRIGELSQLMAARAAAAKGGGFSQQSAGGLGPPVLVVLDGSRALRLIPGMITLLQEGPRLGILFLCLDDDARLLPEECQAVVNLGQAEDGPVATVTQTGKPAVEEVRLDLVTAGWAERVARSLAPVRDVTDGDESSTLPGSSRLLDVLGIGAPDPEVVLQRWQQVGRTTEAVIGEAAEGPFAIDIRTDGPHGLVAGTTGSGKSELLQTIIASLAVYNRPDEMNFVLVDYKGGAAFKDCNRLPHTVGMVTDLDGHLTTRALESLGAELRRREHQLAGADAKDIEDYLATKGPDDEPMPRLLIVIDEFAALVAELPDFVTGLVDIARRGRSLGVHLILATQRPAGVVSAEIKSNTNLRIALRVTDPTDSDDVLESPVAAQIMKSTPGRAYARLGHSSLTPFQSARVGGRPRGADTKAGIALRRMAFGELGTPVDGQVIEAEEDATVPSDLASLVVAMRQASEQSGVTSPPPPWLPALPEVVTLDELLDDFSDAVPTSESLKIPFGLADVPREQRRDVAAYDLAHDGHLSIVGANRSGRSYVLRAIAGSIGRLTDPRDVHIYGVDCGNNALLPLVGLPHTGAVVTRDQVDRMGRLLRRLQDTLAHRQQQLAVQGYADIAEQRANVDPDERLPYLVVLFDRWEGFYQAYESIENGRIVDGWMQILQEGAGVGIKMVVSGDRSLTVGRVSTLLEDKVMLRMLDPQEFSLVGLGRREVPDTMVDGRAFRAQNGAQELQTVLHGPDPSGTAQVAALQQISREAKARYADVAPQHRPFRLDILPPRVTITEARALGNEMADTLVPMAVGGDTLELKGLDALKHGPGLLVTGGRGTGRSTTLLSVAELQLESGWDVVLFTPRISPLRDLVGRPGVHGYFTPDSDRDEVEELLTTMAEVDRPNIVVVDDLELIDIDSWLAEALDKHLEALRDTGSVLLAAGSPVELSSQYRGLASSLKRSGSGIMLAPQSSSDTDMFNIMIPRSSIGLTLPPGGGYLVRAGQYERVQVVVPD</sequence>
<dbReference type="CDD" id="cd01127">
    <property type="entry name" value="TrwB_TraG_TraD_VirD4"/>
    <property type="match status" value="1"/>
</dbReference>
<dbReference type="Proteomes" id="UP000066480">
    <property type="component" value="Chromosome"/>
</dbReference>
<feature type="domain" description="FtsK" evidence="5">
    <location>
        <begin position="1053"/>
        <end position="1244"/>
    </location>
</feature>
<dbReference type="OrthoDB" id="9807790at2"/>
<dbReference type="InterPro" id="IPR002543">
    <property type="entry name" value="FtsK_dom"/>
</dbReference>
<dbReference type="Gene3D" id="2.60.200.20">
    <property type="match status" value="1"/>
</dbReference>
<evidence type="ECO:0000256" key="1">
    <source>
        <dbReference type="ARBA" id="ARBA00022741"/>
    </source>
</evidence>
<keyword evidence="6" id="KW-0131">Cell cycle</keyword>
<dbReference type="RefSeq" id="WP_052595411.1">
    <property type="nucleotide sequence ID" value="NZ_CP011112.1"/>
</dbReference>
<feature type="region of interest" description="Disordered" evidence="4">
    <location>
        <begin position="266"/>
        <end position="305"/>
    </location>
</feature>
<dbReference type="GO" id="GO:0051301">
    <property type="term" value="P:cell division"/>
    <property type="evidence" value="ECO:0007669"/>
    <property type="project" value="UniProtKB-KW"/>
</dbReference>
<feature type="domain" description="FtsK" evidence="5">
    <location>
        <begin position="719"/>
        <end position="909"/>
    </location>
</feature>
<dbReference type="Gene3D" id="3.40.50.300">
    <property type="entry name" value="P-loop containing nucleotide triphosphate hydrolases"/>
    <property type="match status" value="4"/>
</dbReference>
<dbReference type="GO" id="GO:0003677">
    <property type="term" value="F:DNA binding"/>
    <property type="evidence" value="ECO:0007669"/>
    <property type="project" value="InterPro"/>
</dbReference>
<dbReference type="InterPro" id="IPR003593">
    <property type="entry name" value="AAA+_ATPase"/>
</dbReference>
<dbReference type="InterPro" id="IPR050206">
    <property type="entry name" value="FtsK/SpoIIIE/SftA"/>
</dbReference>
<dbReference type="KEGG" id="lmoi:VV02_23010"/>
<reference evidence="6 7" key="1">
    <citation type="submission" date="2015-03" db="EMBL/GenBank/DDBJ databases">
        <title>Luteipulveratus halotolerans sp. nov., a novel actinobacterium (Dermacoccaceae) from Sarawak, Malaysia.</title>
        <authorList>
            <person name="Juboi H."/>
            <person name="Basik A."/>
            <person name="Shamsul S.S."/>
            <person name="Arnold P."/>
            <person name="Schmitt E.K."/>
            <person name="Sanglier J.-J."/>
            <person name="Yeo T."/>
        </authorList>
    </citation>
    <scope>NUCLEOTIDE SEQUENCE [LARGE SCALE GENOMIC DNA]</scope>
    <source>
        <strain evidence="6 7">MN07-A0370</strain>
    </source>
</reference>
<organism evidence="6 7">
    <name type="scientific">Luteipulveratus mongoliensis</name>
    <dbReference type="NCBI Taxonomy" id="571913"/>
    <lineage>
        <taxon>Bacteria</taxon>
        <taxon>Bacillati</taxon>
        <taxon>Actinomycetota</taxon>
        <taxon>Actinomycetes</taxon>
        <taxon>Micrococcales</taxon>
        <taxon>Dermacoccaceae</taxon>
        <taxon>Luteipulveratus</taxon>
    </lineage>
</organism>
<evidence type="ECO:0000256" key="3">
    <source>
        <dbReference type="PROSITE-ProRule" id="PRU00289"/>
    </source>
</evidence>
<protein>
    <submittedName>
        <fullName evidence="6">Cell division-like protein</fullName>
    </submittedName>
</protein>
<proteinExistence type="predicted"/>
<dbReference type="EMBL" id="CP011112">
    <property type="protein sequence ID" value="AKU18062.1"/>
    <property type="molecule type" value="Genomic_DNA"/>
</dbReference>
<dbReference type="PANTHER" id="PTHR22683:SF1">
    <property type="entry name" value="TYPE VII SECRETION SYSTEM PROTEIN ESSC"/>
    <property type="match status" value="1"/>
</dbReference>
<gene>
    <name evidence="6" type="ORF">VV02_23010</name>
</gene>
<keyword evidence="6" id="KW-0132">Cell division</keyword>
<keyword evidence="2 3" id="KW-0067">ATP-binding</keyword>
<dbReference type="STRING" id="571913.VV02_23010"/>
<feature type="binding site" evidence="3">
    <location>
        <begin position="737"/>
        <end position="744"/>
    </location>
    <ligand>
        <name>ATP</name>
        <dbReference type="ChEBI" id="CHEBI:30616"/>
    </ligand>
</feature>
<dbReference type="Pfam" id="PF01580">
    <property type="entry name" value="FtsK_SpoIIIE"/>
    <property type="match status" value="2"/>
</dbReference>
<evidence type="ECO:0000313" key="7">
    <source>
        <dbReference type="Proteomes" id="UP000066480"/>
    </source>
</evidence>
<evidence type="ECO:0000256" key="4">
    <source>
        <dbReference type="SAM" id="MobiDB-lite"/>
    </source>
</evidence>
<dbReference type="SMART" id="SM00382">
    <property type="entry name" value="AAA"/>
    <property type="match status" value="3"/>
</dbReference>
<dbReference type="SUPFAM" id="SSF52540">
    <property type="entry name" value="P-loop containing nucleoside triphosphate hydrolases"/>
    <property type="match status" value="3"/>
</dbReference>
<dbReference type="PATRIC" id="fig|571913.6.peg.4662"/>
<dbReference type="InterPro" id="IPR027417">
    <property type="entry name" value="P-loop_NTPase"/>
</dbReference>
<evidence type="ECO:0000256" key="2">
    <source>
        <dbReference type="ARBA" id="ARBA00022840"/>
    </source>
</evidence>
<evidence type="ECO:0000259" key="5">
    <source>
        <dbReference type="PROSITE" id="PS50901"/>
    </source>
</evidence>
<dbReference type="CDD" id="cd00060">
    <property type="entry name" value="FHA"/>
    <property type="match status" value="1"/>
</dbReference>
<name>A0A0K1JMW4_9MICO</name>
<dbReference type="PANTHER" id="PTHR22683">
    <property type="entry name" value="SPORULATION PROTEIN RELATED"/>
    <property type="match status" value="1"/>
</dbReference>
<evidence type="ECO:0000313" key="6">
    <source>
        <dbReference type="EMBL" id="AKU18062.1"/>
    </source>
</evidence>
<dbReference type="GO" id="GO:0005524">
    <property type="term" value="F:ATP binding"/>
    <property type="evidence" value="ECO:0007669"/>
    <property type="project" value="UniProtKB-UniRule"/>
</dbReference>
<keyword evidence="1 3" id="KW-0547">Nucleotide-binding</keyword>
<feature type="binding site" evidence="3">
    <location>
        <begin position="1071"/>
        <end position="1078"/>
    </location>
    <ligand>
        <name>ATP</name>
        <dbReference type="ChEBI" id="CHEBI:30616"/>
    </ligand>
</feature>